<gene>
    <name evidence="2" type="ORF">F511_44337</name>
</gene>
<organism evidence="2 3">
    <name type="scientific">Dorcoceras hygrometricum</name>
    <dbReference type="NCBI Taxonomy" id="472368"/>
    <lineage>
        <taxon>Eukaryota</taxon>
        <taxon>Viridiplantae</taxon>
        <taxon>Streptophyta</taxon>
        <taxon>Embryophyta</taxon>
        <taxon>Tracheophyta</taxon>
        <taxon>Spermatophyta</taxon>
        <taxon>Magnoliopsida</taxon>
        <taxon>eudicotyledons</taxon>
        <taxon>Gunneridae</taxon>
        <taxon>Pentapetalae</taxon>
        <taxon>asterids</taxon>
        <taxon>lamiids</taxon>
        <taxon>Lamiales</taxon>
        <taxon>Gesneriaceae</taxon>
        <taxon>Didymocarpoideae</taxon>
        <taxon>Trichosporeae</taxon>
        <taxon>Loxocarpinae</taxon>
        <taxon>Dorcoceras</taxon>
    </lineage>
</organism>
<keyword evidence="3" id="KW-1185">Reference proteome</keyword>
<feature type="region of interest" description="Disordered" evidence="1">
    <location>
        <begin position="183"/>
        <end position="280"/>
    </location>
</feature>
<evidence type="ECO:0000256" key="1">
    <source>
        <dbReference type="SAM" id="MobiDB-lite"/>
    </source>
</evidence>
<dbReference type="EMBL" id="KV000228">
    <property type="protein sequence ID" value="KZV40350.1"/>
    <property type="molecule type" value="Genomic_DNA"/>
</dbReference>
<feature type="compositionally biased region" description="Low complexity" evidence="1">
    <location>
        <begin position="224"/>
        <end position="241"/>
    </location>
</feature>
<feature type="compositionally biased region" description="Basic and acidic residues" evidence="1">
    <location>
        <begin position="263"/>
        <end position="280"/>
    </location>
</feature>
<reference evidence="2 3" key="1">
    <citation type="journal article" date="2015" name="Proc. Natl. Acad. Sci. U.S.A.">
        <title>The resurrection genome of Boea hygrometrica: A blueprint for survival of dehydration.</title>
        <authorList>
            <person name="Xiao L."/>
            <person name="Yang G."/>
            <person name="Zhang L."/>
            <person name="Yang X."/>
            <person name="Zhao S."/>
            <person name="Ji Z."/>
            <person name="Zhou Q."/>
            <person name="Hu M."/>
            <person name="Wang Y."/>
            <person name="Chen M."/>
            <person name="Xu Y."/>
            <person name="Jin H."/>
            <person name="Xiao X."/>
            <person name="Hu G."/>
            <person name="Bao F."/>
            <person name="Hu Y."/>
            <person name="Wan P."/>
            <person name="Li L."/>
            <person name="Deng X."/>
            <person name="Kuang T."/>
            <person name="Xiang C."/>
            <person name="Zhu J.K."/>
            <person name="Oliver M.J."/>
            <person name="He Y."/>
        </authorList>
    </citation>
    <scope>NUCLEOTIDE SEQUENCE [LARGE SCALE GENOMIC DNA]</scope>
    <source>
        <strain evidence="3">cv. XS01</strain>
    </source>
</reference>
<proteinExistence type="predicted"/>
<evidence type="ECO:0000313" key="3">
    <source>
        <dbReference type="Proteomes" id="UP000250235"/>
    </source>
</evidence>
<sequence length="280" mass="31920">MSASRKIPTVQDDWIELLFTEAFFPRFPSFSIEDLSVFGGAGFLVNFSFDCYPFEAAERPWRRSRKLLVSGRECCRALFEFVRDAGIDQLNFHSVQLGYLKLLQMGNTDPNNQKQEKKYELGGRHSNPVVTTPTIALDFSGTTQQSASHNVAPNQFTTSKHSHVHAQTAKSCSIRTLIDPTTLNRFHKQRPATNSSLLPLNSTAKRNHQNPENWIQSSRYEEFTAQSTARNSAASRSLSSSKQPPRLVGKRKVYSRGFQRYQELAKRRSESTGNRDRKRR</sequence>
<dbReference type="Proteomes" id="UP000250235">
    <property type="component" value="Unassembled WGS sequence"/>
</dbReference>
<protein>
    <submittedName>
        <fullName evidence="2">11S globulin seed storage protein 2</fullName>
    </submittedName>
</protein>
<evidence type="ECO:0000313" key="2">
    <source>
        <dbReference type="EMBL" id="KZV40350.1"/>
    </source>
</evidence>
<dbReference type="AlphaFoldDB" id="A0A2Z7C7C2"/>
<feature type="compositionally biased region" description="Polar residues" evidence="1">
    <location>
        <begin position="191"/>
        <end position="218"/>
    </location>
</feature>
<name>A0A2Z7C7C2_9LAMI</name>
<accession>A0A2Z7C7C2</accession>